<dbReference type="GO" id="GO:0006417">
    <property type="term" value="P:regulation of translation"/>
    <property type="evidence" value="ECO:0007669"/>
    <property type="project" value="UniProtKB-KW"/>
</dbReference>
<feature type="compositionally biased region" description="Basic and acidic residues" evidence="5">
    <location>
        <begin position="1"/>
        <end position="15"/>
    </location>
</feature>
<reference evidence="8" key="1">
    <citation type="journal article" date="2013" name="Science">
        <title>The Amborella genome and the evolution of flowering plants.</title>
        <authorList>
            <consortium name="Amborella Genome Project"/>
        </authorList>
    </citation>
    <scope>NUCLEOTIDE SEQUENCE [LARGE SCALE GENOMIC DNA]</scope>
</reference>
<protein>
    <recommendedName>
        <fullName evidence="6">MI domain-containing protein</fullName>
    </recommendedName>
</protein>
<evidence type="ECO:0000256" key="3">
    <source>
        <dbReference type="ARBA" id="ARBA00022845"/>
    </source>
</evidence>
<keyword evidence="8" id="KW-1185">Reference proteome</keyword>
<keyword evidence="3" id="KW-0810">Translation regulation</keyword>
<evidence type="ECO:0000259" key="6">
    <source>
        <dbReference type="PROSITE" id="PS51366"/>
    </source>
</evidence>
<feature type="compositionally biased region" description="Acidic residues" evidence="5">
    <location>
        <begin position="178"/>
        <end position="192"/>
    </location>
</feature>
<comment type="subcellular location">
    <subcellularLocation>
        <location evidence="1">Nucleus</location>
        <location evidence="1">Nucleolus</location>
    </subcellularLocation>
</comment>
<dbReference type="SUPFAM" id="SSF48371">
    <property type="entry name" value="ARM repeat"/>
    <property type="match status" value="1"/>
</dbReference>
<dbReference type="InterPro" id="IPR003890">
    <property type="entry name" value="MIF4G-like_typ-3"/>
</dbReference>
<dbReference type="GO" id="GO:0005730">
    <property type="term" value="C:nucleolus"/>
    <property type="evidence" value="ECO:0000318"/>
    <property type="project" value="GO_Central"/>
</dbReference>
<accession>W1NEL8</accession>
<organism evidence="7 8">
    <name type="scientific">Amborella trichopoda</name>
    <dbReference type="NCBI Taxonomy" id="13333"/>
    <lineage>
        <taxon>Eukaryota</taxon>
        <taxon>Viridiplantae</taxon>
        <taxon>Streptophyta</taxon>
        <taxon>Embryophyta</taxon>
        <taxon>Tracheophyta</taxon>
        <taxon>Spermatophyta</taxon>
        <taxon>Magnoliopsida</taxon>
        <taxon>Amborellales</taxon>
        <taxon>Amborellaceae</taxon>
        <taxon>Amborella</taxon>
    </lineage>
</organism>
<keyword evidence="4" id="KW-0539">Nucleus</keyword>
<sequence length="819" mass="92488">MEEKSRKVIRKEARAQKRKNRFSSWIEHKTSRKMSFETNSSNTVEKPPLIVSSKTSIGDETLIKQRPSKKANMNHDSSQKLSNENHDGKAVKNTGNNSKRSLKVKDKKLKKTKKKNTGKSKTKFEQYLEMDMNKGVSAEEDLEMERKLAKKLKVNEGKLRGVDDGMNALILGFPNVDDLTDGEDDINGDEDIDLPKHAKGKRNALSMNAPKTSMDFSEKESLGAEDEEVSSEDQEKVSRDDLDDTLMEELSGEEDDRNTNEGSIDISELEGYENNSCELKPCATESPNARLVIEEPSAKDGNVKYVAPHLRSRVDGESEDFSQIRRQVRGLLNKLSESNVESITGDVSNLFQSVGRSAGSQIVGDELLSSCSKGPRGNEQYAAIFAAFIAGMASMVGINFGAKILASVARSMEDEYLKDDGLSLRNLTLLLSQLCIFGVCSCDLIYDLLSVLSKRLTEMDVSTILTILKCCGMKLRADDPAAMKDFVLGIQQRVREIKSLSEKTTDGQPKINSKRMEFMLETICDIKNNKKRTKEDPVNHARLKKWLQKLRVEEIQLRGLKWAKLLDPYKKGQWWVSGDIVTIKDNVAEIASTIDTEAFEVHKLLQLAAAQRMNTDARRAIFCIIISGEDYIDAFEKILRLDLNGKQDREIMRVLVECCLQEKVFNKYYAVLASKLCNHDKNHKFTLQYCLWDHFKQLDSIELRRSMNLAHFVAELLSTFTLSLAVLKSVDFTDPNSLTPRRVMHFRLFFEALFEHPDSLVWNMFSRIAGTPELEALRNGIELFIKQCVLKVPSSEAQSLKLKFKVAKKALNNVAGILM</sequence>
<dbReference type="Gene3D" id="1.25.40.180">
    <property type="match status" value="1"/>
</dbReference>
<feature type="region of interest" description="Disordered" evidence="5">
    <location>
        <begin position="1"/>
        <end position="119"/>
    </location>
</feature>
<feature type="region of interest" description="Disordered" evidence="5">
    <location>
        <begin position="178"/>
        <end position="243"/>
    </location>
</feature>
<comment type="similarity">
    <text evidence="2">Belongs to the CWC22 family.</text>
</comment>
<dbReference type="PANTHER" id="PTHR18034">
    <property type="entry name" value="CELL CYCLE CONTROL PROTEIN CWF22-RELATED"/>
    <property type="match status" value="1"/>
</dbReference>
<dbReference type="Proteomes" id="UP000017836">
    <property type="component" value="Unassembled WGS sequence"/>
</dbReference>
<dbReference type="Gramene" id="ERM93585">
    <property type="protein sequence ID" value="ERM93585"/>
    <property type="gene ID" value="AMTR_s00004p00118340"/>
</dbReference>
<dbReference type="EMBL" id="KI397628">
    <property type="protein sequence ID" value="ERM93585.1"/>
    <property type="molecule type" value="Genomic_DNA"/>
</dbReference>
<dbReference type="Pfam" id="PF02854">
    <property type="entry name" value="MIF4G"/>
    <property type="match status" value="1"/>
</dbReference>
<dbReference type="GO" id="GO:0003723">
    <property type="term" value="F:RNA binding"/>
    <property type="evidence" value="ECO:0000318"/>
    <property type="project" value="GO_Central"/>
</dbReference>
<evidence type="ECO:0000256" key="4">
    <source>
        <dbReference type="ARBA" id="ARBA00023242"/>
    </source>
</evidence>
<feature type="domain" description="MI" evidence="6">
    <location>
        <begin position="616"/>
        <end position="732"/>
    </location>
</feature>
<dbReference type="FunFam" id="1.25.40.180:FF:000043">
    <property type="entry name" value="MIF4G domain-containing protein / MA3 domain-containing protein"/>
    <property type="match status" value="1"/>
</dbReference>
<dbReference type="PANTHER" id="PTHR18034:SF4">
    <property type="entry name" value="NUCLEOLAR MIF4G DOMAIN-CONTAINING PROTEIN 1"/>
    <property type="match status" value="1"/>
</dbReference>
<evidence type="ECO:0000313" key="8">
    <source>
        <dbReference type="Proteomes" id="UP000017836"/>
    </source>
</evidence>
<dbReference type="OMA" id="FMVDILN"/>
<proteinExistence type="inferred from homology"/>
<evidence type="ECO:0000256" key="1">
    <source>
        <dbReference type="ARBA" id="ARBA00004604"/>
    </source>
</evidence>
<dbReference type="SMART" id="SM00544">
    <property type="entry name" value="MA3"/>
    <property type="match status" value="1"/>
</dbReference>
<feature type="compositionally biased region" description="Acidic residues" evidence="5">
    <location>
        <begin position="223"/>
        <end position="232"/>
    </location>
</feature>
<evidence type="ECO:0000256" key="5">
    <source>
        <dbReference type="SAM" id="MobiDB-lite"/>
    </source>
</evidence>
<dbReference type="eggNOG" id="KOG2141">
    <property type="taxonomic scope" value="Eukaryota"/>
</dbReference>
<name>W1NEL8_AMBTC</name>
<dbReference type="HOGENOM" id="CLU_006786_3_0_1"/>
<dbReference type="AlphaFoldDB" id="W1NEL8"/>
<dbReference type="InterPro" id="IPR016024">
    <property type="entry name" value="ARM-type_fold"/>
</dbReference>
<dbReference type="GO" id="GO:0042274">
    <property type="term" value="P:ribosomal small subunit biogenesis"/>
    <property type="evidence" value="ECO:0000318"/>
    <property type="project" value="GO_Central"/>
</dbReference>
<evidence type="ECO:0000256" key="2">
    <source>
        <dbReference type="ARBA" id="ARBA00006856"/>
    </source>
</evidence>
<feature type="compositionally biased region" description="Basic residues" evidence="5">
    <location>
        <begin position="100"/>
        <end position="119"/>
    </location>
</feature>
<gene>
    <name evidence="7" type="ORF">AMTR_s00004p00118340</name>
</gene>
<dbReference type="InterPro" id="IPR050781">
    <property type="entry name" value="CWC22_splicing_factor"/>
</dbReference>
<dbReference type="SMART" id="SM00543">
    <property type="entry name" value="MIF4G"/>
    <property type="match status" value="1"/>
</dbReference>
<dbReference type="KEGG" id="atr:18421539"/>
<dbReference type="STRING" id="13333.W1NEL8"/>
<dbReference type="OrthoDB" id="10260961at2759"/>
<dbReference type="InterPro" id="IPR003891">
    <property type="entry name" value="Initiation_fac_eIF4g_MI"/>
</dbReference>
<evidence type="ECO:0000313" key="7">
    <source>
        <dbReference type="EMBL" id="ERM93585.1"/>
    </source>
</evidence>
<dbReference type="PROSITE" id="PS51366">
    <property type="entry name" value="MI"/>
    <property type="match status" value="1"/>
</dbReference>
<dbReference type="Pfam" id="PF02847">
    <property type="entry name" value="MA3"/>
    <property type="match status" value="1"/>
</dbReference>
<feature type="compositionally biased region" description="Polar residues" evidence="5">
    <location>
        <begin position="205"/>
        <end position="215"/>
    </location>
</feature>